<evidence type="ECO:0000313" key="2">
    <source>
        <dbReference type="Proteomes" id="UP000003294"/>
    </source>
</evidence>
<dbReference type="Proteomes" id="UP000003294">
    <property type="component" value="Unassembled WGS sequence"/>
</dbReference>
<reference evidence="1 2" key="1">
    <citation type="submission" date="2009-10" db="EMBL/GenBank/DDBJ databases">
        <authorList>
            <person name="Weinstock G."/>
            <person name="Sodergren E."/>
            <person name="Clifton S."/>
            <person name="Fulton L."/>
            <person name="Fulton B."/>
            <person name="Courtney L."/>
            <person name="Fronick C."/>
            <person name="Harrison M."/>
            <person name="Strong C."/>
            <person name="Farmer C."/>
            <person name="Delahaunty K."/>
            <person name="Markovic C."/>
            <person name="Hall O."/>
            <person name="Minx P."/>
            <person name="Tomlinson C."/>
            <person name="Mitreva M."/>
            <person name="Nelson J."/>
            <person name="Hou S."/>
            <person name="Wollam A."/>
            <person name="Pepin K.H."/>
            <person name="Johnson M."/>
            <person name="Bhonagiri V."/>
            <person name="Nash W.E."/>
            <person name="Warren W."/>
            <person name="Chinwalla A."/>
            <person name="Mardis E.R."/>
            <person name="Wilson R.K."/>
        </authorList>
    </citation>
    <scope>NUCLEOTIDE SEQUENCE [LARGE SCALE GENOMIC DNA]</scope>
    <source>
        <strain evidence="1 2">ATCC 14685</strain>
    </source>
</reference>
<protein>
    <submittedName>
        <fullName evidence="1">Uncharacterized protein</fullName>
    </submittedName>
</protein>
<gene>
    <name evidence="1" type="ORF">NEICINOT_05121</name>
</gene>
<evidence type="ECO:0000313" key="1">
    <source>
        <dbReference type="EMBL" id="EEZ70776.1"/>
    </source>
</evidence>
<comment type="caution">
    <text evidence="1">The sequence shown here is derived from an EMBL/GenBank/DDBJ whole genome shotgun (WGS) entry which is preliminary data.</text>
</comment>
<sequence length="40" mass="4815">MRRPCRIRAVFLPFGTKKCRLKQVQTAFCRRRQTVDYGRA</sequence>
<dbReference type="EMBL" id="ACDY02000020">
    <property type="protein sequence ID" value="EEZ70776.1"/>
    <property type="molecule type" value="Genomic_DNA"/>
</dbReference>
<name>D0W5Z5_NEICI</name>
<organism evidence="1 2">
    <name type="scientific">Neisseria cinerea ATCC 14685</name>
    <dbReference type="NCBI Taxonomy" id="546262"/>
    <lineage>
        <taxon>Bacteria</taxon>
        <taxon>Pseudomonadati</taxon>
        <taxon>Pseudomonadota</taxon>
        <taxon>Betaproteobacteria</taxon>
        <taxon>Neisseriales</taxon>
        <taxon>Neisseriaceae</taxon>
        <taxon>Neisseria</taxon>
    </lineage>
</organism>
<accession>D0W5Z5</accession>
<dbReference type="AlphaFoldDB" id="D0W5Z5"/>
<proteinExistence type="predicted"/>